<dbReference type="GO" id="GO:0071555">
    <property type="term" value="P:cell wall organization"/>
    <property type="evidence" value="ECO:0007669"/>
    <property type="project" value="UniProtKB-KW"/>
</dbReference>
<evidence type="ECO:0000256" key="2">
    <source>
        <dbReference type="ARBA" id="ARBA00022523"/>
    </source>
</evidence>
<comment type="subcellular location">
    <subcellularLocation>
        <location evidence="8">Secreted</location>
        <location evidence="8">Cell wall</location>
    </subcellularLocation>
    <subcellularLocation>
        <location evidence="8">Secreted</location>
        <location evidence="8">Extracellular space</location>
        <location evidence="8">Apoplast</location>
    </subcellularLocation>
</comment>
<comment type="similarity">
    <text evidence="8">Belongs to the glycosyl hydrolase 16 family.</text>
</comment>
<dbReference type="InterPro" id="IPR010713">
    <property type="entry name" value="XET_C"/>
</dbReference>
<dbReference type="EC" id="2.4.1.207" evidence="8"/>
<dbReference type="EMBL" id="CM031837">
    <property type="protein sequence ID" value="KAG6680428.1"/>
    <property type="molecule type" value="Genomic_DNA"/>
</dbReference>
<protein>
    <recommendedName>
        <fullName evidence="8">Xyloglucan endotransglucosylase/hydrolase</fullName>
        <ecNumber evidence="8">2.4.1.207</ecNumber>
    </recommendedName>
</protein>
<dbReference type="InterPro" id="IPR044791">
    <property type="entry name" value="Beta-glucanase/XTH"/>
</dbReference>
<evidence type="ECO:0000256" key="5">
    <source>
        <dbReference type="ARBA" id="ARBA00023157"/>
    </source>
</evidence>
<comment type="function">
    <text evidence="8">Catalyzes xyloglucan endohydrolysis (XEH) and/or endotransglycosylation (XET). Cleaves and religates xyloglucan polymers, an essential constituent of the primary cell wall, and thereby participates in cell wall construction of growing tissues.</text>
</comment>
<dbReference type="InterPro" id="IPR000757">
    <property type="entry name" value="Beta-glucanase-like"/>
</dbReference>
<evidence type="ECO:0000256" key="3">
    <source>
        <dbReference type="ARBA" id="ARBA00022525"/>
    </source>
</evidence>
<name>A0A922DC76_CARIL</name>
<feature type="signal peptide" evidence="8">
    <location>
        <begin position="1"/>
        <end position="21"/>
    </location>
</feature>
<sequence>MELFLLMICLLHDVFLLAAAGQETAAPDVPWSQNYAILFGQDHIQFLNQGTEIQLSIDQFSGSGFRSLKTYGSGFFGMRIMLPPGDSTSIITTLYLRSYANKHDEIDFEFLGNSTPPYLLQTNIFTDGRGGREQRIRLWFDPTKDFHDYRVLWNQHQVVWFVDDLPIRVFENKVNIGVKFPVQAMQIEATIWTAAWASPSGKTPSWDEGPFRAYFQGLNIDGCVAQNNTIATPCFGSNFWWNGNNYWKLDPNQLKAYLDVRSKYLDYDYCTDGPDHNPECQTQYIG</sequence>
<evidence type="ECO:0000256" key="1">
    <source>
        <dbReference type="ARBA" id="ARBA00022512"/>
    </source>
</evidence>
<keyword evidence="5" id="KW-1015">Disulfide bond</keyword>
<keyword evidence="6" id="KW-0325">Glycoprotein</keyword>
<gene>
    <name evidence="10" type="ORF">I3842_13G041900</name>
</gene>
<evidence type="ECO:0000313" key="11">
    <source>
        <dbReference type="Proteomes" id="UP000811246"/>
    </source>
</evidence>
<feature type="domain" description="GH16" evidence="9">
    <location>
        <begin position="22"/>
        <end position="215"/>
    </location>
</feature>
<comment type="PTM">
    <text evidence="8">Contains at least one intrachain disulfide bond essential for its enzymatic activity.</text>
</comment>
<dbReference type="InterPro" id="IPR008263">
    <property type="entry name" value="GH16_AS"/>
</dbReference>
<dbReference type="AlphaFoldDB" id="A0A922DC76"/>
<dbReference type="Proteomes" id="UP000811246">
    <property type="component" value="Chromosome 13"/>
</dbReference>
<comment type="caution">
    <text evidence="10">The sequence shown here is derived from an EMBL/GenBank/DDBJ whole genome shotgun (WGS) entry which is preliminary data.</text>
</comment>
<dbReference type="Pfam" id="PF06955">
    <property type="entry name" value="XET_C"/>
    <property type="match status" value="1"/>
</dbReference>
<dbReference type="InterPro" id="IPR016455">
    <property type="entry name" value="XTH"/>
</dbReference>
<dbReference type="GO" id="GO:0004553">
    <property type="term" value="F:hydrolase activity, hydrolyzing O-glycosyl compounds"/>
    <property type="evidence" value="ECO:0007669"/>
    <property type="project" value="InterPro"/>
</dbReference>
<keyword evidence="4 8" id="KW-0378">Hydrolase</keyword>
<evidence type="ECO:0000256" key="8">
    <source>
        <dbReference type="RuleBase" id="RU361120"/>
    </source>
</evidence>
<evidence type="ECO:0000256" key="6">
    <source>
        <dbReference type="ARBA" id="ARBA00023180"/>
    </source>
</evidence>
<evidence type="ECO:0000256" key="4">
    <source>
        <dbReference type="ARBA" id="ARBA00022801"/>
    </source>
</evidence>
<dbReference type="GO" id="GO:0048046">
    <property type="term" value="C:apoplast"/>
    <property type="evidence" value="ECO:0007669"/>
    <property type="project" value="UniProtKB-SubCell"/>
</dbReference>
<dbReference type="PROSITE" id="PS51762">
    <property type="entry name" value="GH16_2"/>
    <property type="match status" value="1"/>
</dbReference>
<dbReference type="Pfam" id="PF00722">
    <property type="entry name" value="Glyco_hydro_16"/>
    <property type="match status" value="1"/>
</dbReference>
<proteinExistence type="inferred from homology"/>
<dbReference type="PROSITE" id="PS01034">
    <property type="entry name" value="GH16_1"/>
    <property type="match status" value="1"/>
</dbReference>
<dbReference type="GO" id="GO:0044042">
    <property type="term" value="P:glucan metabolic process"/>
    <property type="evidence" value="ECO:0007669"/>
    <property type="project" value="InterPro"/>
</dbReference>
<keyword evidence="8" id="KW-0808">Transferase</keyword>
<organism evidence="10 11">
    <name type="scientific">Carya illinoinensis</name>
    <name type="common">Pecan</name>
    <dbReference type="NCBI Taxonomy" id="32201"/>
    <lineage>
        <taxon>Eukaryota</taxon>
        <taxon>Viridiplantae</taxon>
        <taxon>Streptophyta</taxon>
        <taxon>Embryophyta</taxon>
        <taxon>Tracheophyta</taxon>
        <taxon>Spermatophyta</taxon>
        <taxon>Magnoliopsida</taxon>
        <taxon>eudicotyledons</taxon>
        <taxon>Gunneridae</taxon>
        <taxon>Pentapetalae</taxon>
        <taxon>rosids</taxon>
        <taxon>fabids</taxon>
        <taxon>Fagales</taxon>
        <taxon>Juglandaceae</taxon>
        <taxon>Carya</taxon>
    </lineage>
</organism>
<accession>A0A922DC76</accession>
<keyword evidence="8" id="KW-0732">Signal</keyword>
<keyword evidence="3 8" id="KW-0964">Secreted</keyword>
<dbReference type="GO" id="GO:0016762">
    <property type="term" value="F:xyloglucan:xyloglucosyl transferase activity"/>
    <property type="evidence" value="ECO:0007669"/>
    <property type="project" value="UniProtKB-EC"/>
</dbReference>
<dbReference type="PANTHER" id="PTHR31062">
    <property type="entry name" value="XYLOGLUCAN ENDOTRANSGLUCOSYLASE/HYDROLASE PROTEIN 8-RELATED"/>
    <property type="match status" value="1"/>
</dbReference>
<keyword evidence="8" id="KW-0961">Cell wall biogenesis/degradation</keyword>
<reference evidence="10" key="1">
    <citation type="submission" date="2021-01" db="EMBL/GenBank/DDBJ databases">
        <authorList>
            <person name="Lovell J.T."/>
            <person name="Bentley N."/>
            <person name="Bhattarai G."/>
            <person name="Jenkins J.W."/>
            <person name="Sreedasyam A."/>
            <person name="Alarcon Y."/>
            <person name="Bock C."/>
            <person name="Boston L."/>
            <person name="Carlson J."/>
            <person name="Cervantes K."/>
            <person name="Clermont K."/>
            <person name="Krom N."/>
            <person name="Kubenka K."/>
            <person name="Mamidi S."/>
            <person name="Mattison C."/>
            <person name="Monteros M."/>
            <person name="Pisani C."/>
            <person name="Plott C."/>
            <person name="Rajasekar S."/>
            <person name="Rhein H.S."/>
            <person name="Rohla C."/>
            <person name="Song M."/>
            <person name="Hilaire R.S."/>
            <person name="Shu S."/>
            <person name="Wells L."/>
            <person name="Wang X."/>
            <person name="Webber J."/>
            <person name="Heerema R.J."/>
            <person name="Klein P."/>
            <person name="Conner P."/>
            <person name="Grauke L."/>
            <person name="Grimwood J."/>
            <person name="Schmutz J."/>
            <person name="Randall J.J."/>
        </authorList>
    </citation>
    <scope>NUCLEOTIDE SEQUENCE</scope>
    <source>
        <tissue evidence="10">Leaf</tissue>
    </source>
</reference>
<dbReference type="PIRSF" id="PIRSF005604">
    <property type="entry name" value="XET"/>
    <property type="match status" value="1"/>
</dbReference>
<evidence type="ECO:0000256" key="7">
    <source>
        <dbReference type="ARBA" id="ARBA00023295"/>
    </source>
</evidence>
<evidence type="ECO:0000313" key="10">
    <source>
        <dbReference type="EMBL" id="KAG6680428.1"/>
    </source>
</evidence>
<feature type="chain" id="PRO_5038162493" description="Xyloglucan endotransglucosylase/hydrolase" evidence="8">
    <location>
        <begin position="22"/>
        <end position="286"/>
    </location>
</feature>
<evidence type="ECO:0000259" key="9">
    <source>
        <dbReference type="PROSITE" id="PS51762"/>
    </source>
</evidence>
<keyword evidence="2 8" id="KW-0052">Apoplast</keyword>
<keyword evidence="7 8" id="KW-0326">Glycosidase</keyword>
<keyword evidence="1 8" id="KW-0134">Cell wall</keyword>